<evidence type="ECO:0000259" key="5">
    <source>
        <dbReference type="Pfam" id="PF20155"/>
    </source>
</evidence>
<dbReference type="Pfam" id="PF06120">
    <property type="entry name" value="Phage_HK97_TLTM"/>
    <property type="match status" value="1"/>
</dbReference>
<name>K7P7L6_9CAUD</name>
<protein>
    <submittedName>
        <fullName evidence="6">Tail length tape measure protein H</fullName>
    </submittedName>
</protein>
<accession>K7P7L6</accession>
<dbReference type="InterPro" id="IPR013491">
    <property type="entry name" value="Tape_meas_N"/>
</dbReference>
<reference evidence="6 7" key="1">
    <citation type="submission" date="2011-11" db="EMBL/GenBank/DDBJ databases">
        <title>The genomes of several lambdoid coliphages.</title>
        <authorList>
            <person name="Refardt D."/>
            <person name="Gencoglu M."/>
            <person name="Kunzli-Gontarczyk M."/>
            <person name="Bruggmann R."/>
            <person name="Kropinski A.M."/>
        </authorList>
    </citation>
    <scope>NUCLEOTIDE SEQUENCE [LARGE SCALE GENOMIC DNA]</scope>
</reference>
<dbReference type="KEGG" id="vg:14181853"/>
<proteinExistence type="predicted"/>
<evidence type="ECO:0000313" key="6">
    <source>
        <dbReference type="EMBL" id="AFH20642.1"/>
    </source>
</evidence>
<feature type="domain" description="Bacteriophage tail tape measure C-terminal" evidence="4">
    <location>
        <begin position="871"/>
        <end position="942"/>
    </location>
</feature>
<evidence type="ECO:0000256" key="1">
    <source>
        <dbReference type="ARBA" id="ARBA00022465"/>
    </source>
</evidence>
<dbReference type="GO" id="GO:0098003">
    <property type="term" value="P:viral tail assembly"/>
    <property type="evidence" value="ECO:0007669"/>
    <property type="project" value="UniProtKB-KW"/>
</dbReference>
<feature type="coiled-coil region" evidence="2">
    <location>
        <begin position="767"/>
        <end position="794"/>
    </location>
</feature>
<feature type="coiled-coil region" evidence="2">
    <location>
        <begin position="553"/>
        <end position="580"/>
    </location>
</feature>
<evidence type="ECO:0000259" key="4">
    <source>
        <dbReference type="Pfam" id="PF09718"/>
    </source>
</evidence>
<dbReference type="GeneID" id="14181853"/>
<evidence type="ECO:0000259" key="3">
    <source>
        <dbReference type="Pfam" id="PF06120"/>
    </source>
</evidence>
<feature type="domain" description="Tape measure protein N-terminal" evidence="5">
    <location>
        <begin position="83"/>
        <end position="272"/>
    </location>
</feature>
<dbReference type="InterPro" id="IPR009302">
    <property type="entry name" value="Tail_length_tape_measure"/>
</dbReference>
<keyword evidence="1" id="KW-1188">Viral release from host cell</keyword>
<evidence type="ECO:0000313" key="7">
    <source>
        <dbReference type="Proteomes" id="UP000010376"/>
    </source>
</evidence>
<dbReference type="NCBIfam" id="TIGR01541">
    <property type="entry name" value="tape_meas_lam_C"/>
    <property type="match status" value="1"/>
</dbReference>
<feature type="coiled-coil region" evidence="2">
    <location>
        <begin position="454"/>
        <end position="521"/>
    </location>
</feature>
<dbReference type="OrthoDB" id="1577at10239"/>
<dbReference type="NCBIfam" id="TIGR02675">
    <property type="entry name" value="tape_meas_nterm"/>
    <property type="match status" value="1"/>
</dbReference>
<feature type="domain" description="Tail length tape measure" evidence="3">
    <location>
        <begin position="409"/>
        <end position="695"/>
    </location>
</feature>
<gene>
    <name evidence="6" type="ORF">HK446_014</name>
</gene>
<dbReference type="Pfam" id="PF20155">
    <property type="entry name" value="TMP_3"/>
    <property type="match status" value="1"/>
</dbReference>
<keyword evidence="7" id="KW-1185">Reference proteome</keyword>
<dbReference type="Proteomes" id="UP000010376">
    <property type="component" value="Segment"/>
</dbReference>
<evidence type="ECO:0000256" key="2">
    <source>
        <dbReference type="SAM" id="Coils"/>
    </source>
</evidence>
<sequence length="1104" mass="118692">MATLRELIIKISANSQSFQSEISRASRMGNDYYRVMQTGGRQSAAASRETQRALAEVTSQINTAKASALGMAGAFAGAFATGHLISLADEWSSVNARLKQASQSSDDFTESQRALMDISQRTGTAFSDNASLFARSAASMREYGYSSEEVLKVTEAISTGLKLSGASASEASSVITQFSQALAQGVLRGEEFNSVNENGDRVIRALAAGMGVARKDLKAMADQGMLTADKVVPALISQLGTMRGEFEAMPQTVSAATTKVENAFMAWVGGANEATGATSTLVAVLNTVSDNIDTVATAAGALAAIGGARYLGGMFGDLGNQTAQLIDARKNEIALAAARAESATQSQRKAAADAIAAERAYQLAQSELVLAKNTNAEATATQNAISKRRAMITANAALVQSNRAVAASQQALNSATSVLGLVKTGATGLLGLVGGLPGLLMLGAGAWYTMYQNQEQARRSAQEYASQIDEIREKTSRMSLSETDDNRGRTVGALVEQNRLVDEQAKKVGELKNQIDDLNASRGKPGITSENDANILRAIAIVTDQLAVEEGKLNDMRDKSRGIQQALEEIERRRNDLIREQAWRQNAVYQSMIMMNGQHTEFNRLLGLGNQLLMARQGLANVPLRLPQADLDKKQTDALEKSRRDLELSRLKGEAKERLRLSYAADDLGLTSDPQFQTGRQELINNGLAEWRNNEANKPKAKGGKTEGEKTEDVYKRLIKQQKEQIALQGQNTELAKVKYQVSQGELASLTEAQKKTVLQNAALIDQVKLREQLRNYEANLADSNASARAANEAQLLGYGQGTRFRERLQEQFNLRKDFEQKNTDLLRQRQAGEIDETFYQQGLALNKRYLEERLRDQDGYYAASDAQRDDWMTGLSEGYANWVDEATDYSSMAADGMKQAMGGAVTTITDMLNGNVDSWKDWGVSVLKIIQNVLVNMAVANGVSSIGSLFSFGASSAAAASSGTAIQNAGANFTFNAKGNVYDSPSLSAYSNGVFQTPQLFAFAKGAGVFAEAGPEAIMPLTRAADGSLGVRAVGTGGGQAVSSAPQVYITIDGNGNTSTQTSPGLEQFGADVGKYIDQRYKQNIMRDIRPGGDIWNAMKGTR</sequence>
<keyword evidence="1" id="KW-1245">Viral tail assembly</keyword>
<organism evidence="6 7">
    <name type="scientific">Escherichia phage HK446</name>
    <dbReference type="NCBI Taxonomy" id="1147145"/>
    <lineage>
        <taxon>Viruses</taxon>
        <taxon>Duplodnaviria</taxon>
        <taxon>Heunggongvirae</taxon>
        <taxon>Uroviricota</taxon>
        <taxon>Caudoviricetes</taxon>
        <taxon>Hendrixvirinae</taxon>
        <taxon>Kwaitsingvirus</taxon>
        <taxon>Kwaitsingvirus HK446</taxon>
    </lineage>
</organism>
<keyword evidence="2" id="KW-0175">Coiled coil</keyword>
<dbReference type="RefSeq" id="YP_007111967.1">
    <property type="nucleotide sequence ID" value="NC_019714.1"/>
</dbReference>
<dbReference type="InterPro" id="IPR006431">
    <property type="entry name" value="Phage_tape_meas_C"/>
</dbReference>
<dbReference type="Pfam" id="PF09718">
    <property type="entry name" value="Tape_meas_lam_C"/>
    <property type="match status" value="1"/>
</dbReference>
<dbReference type="EMBL" id="JQ086372">
    <property type="protein sequence ID" value="AFH20642.1"/>
    <property type="molecule type" value="Genomic_DNA"/>
</dbReference>